<evidence type="ECO:0000259" key="4">
    <source>
        <dbReference type="SMART" id="SM00822"/>
    </source>
</evidence>
<evidence type="ECO:0000256" key="3">
    <source>
        <dbReference type="SAM" id="MobiDB-lite"/>
    </source>
</evidence>
<accession>A0A499UAZ1</accession>
<dbReference type="Proteomes" id="UP000463951">
    <property type="component" value="Chromosome"/>
</dbReference>
<dbReference type="InterPro" id="IPR036291">
    <property type="entry name" value="NAD(P)-bd_dom_sf"/>
</dbReference>
<keyword evidence="2" id="KW-0560">Oxidoreductase</keyword>
<dbReference type="InterPro" id="IPR057326">
    <property type="entry name" value="KR_dom"/>
</dbReference>
<dbReference type="SMART" id="SM00822">
    <property type="entry name" value="PKS_KR"/>
    <property type="match status" value="1"/>
</dbReference>
<feature type="region of interest" description="Disordered" evidence="3">
    <location>
        <begin position="1"/>
        <end position="20"/>
    </location>
</feature>
<evidence type="ECO:0000313" key="5">
    <source>
        <dbReference type="EMBL" id="BBJ38005.1"/>
    </source>
</evidence>
<dbReference type="PROSITE" id="PS00061">
    <property type="entry name" value="ADH_SHORT"/>
    <property type="match status" value="1"/>
</dbReference>
<dbReference type="GO" id="GO:0016491">
    <property type="term" value="F:oxidoreductase activity"/>
    <property type="evidence" value="ECO:0007669"/>
    <property type="project" value="UniProtKB-KW"/>
</dbReference>
<dbReference type="PRINTS" id="PR00080">
    <property type="entry name" value="SDRFAMILY"/>
</dbReference>
<dbReference type="InterPro" id="IPR051687">
    <property type="entry name" value="Peroxisomal_Beta-Oxidation"/>
</dbReference>
<dbReference type="AlphaFoldDB" id="A0A499UAZ1"/>
<dbReference type="SUPFAM" id="SSF51735">
    <property type="entry name" value="NAD(P)-binding Rossmann-fold domains"/>
    <property type="match status" value="1"/>
</dbReference>
<evidence type="ECO:0000256" key="2">
    <source>
        <dbReference type="ARBA" id="ARBA00023002"/>
    </source>
</evidence>
<dbReference type="InterPro" id="IPR020904">
    <property type="entry name" value="Sc_DH/Rdtase_CS"/>
</dbReference>
<name>A0A499UAZ1_9ACTN</name>
<dbReference type="Pfam" id="PF13561">
    <property type="entry name" value="adh_short_C2"/>
    <property type="match status" value="1"/>
</dbReference>
<sequence length="328" mass="33881">MLSFDLDATPRAQPAHPMRRDSLVPTIDLTGKAAVVTGSGRGLGLAYAHALAAHGASVVVNDIDEDAAEQAVKSITEAGGTAVAEVVPVGGAEAADRLVSRAVEAFGRLDVLVTNAGILRDKVLWKMTDEDFDAVITTHLRATFTCARAAAVRMREQGEGGTLVLVGSPAGQRGNFGQTNYAAAKAGIASMARTWSMELSRASITVNAIVPVAATAMTETMPALAPYVDALRNGRPLPDFLRKGEGFGTPEDCAALVPFLASDAARGITGQCIGIGGDKVALWSHPQEIRTAYADGGWTSGALADAWPTSIGAEPQTVGIPAPKIPEA</sequence>
<proteinExistence type="inferred from homology"/>
<evidence type="ECO:0000256" key="1">
    <source>
        <dbReference type="ARBA" id="ARBA00006484"/>
    </source>
</evidence>
<comment type="similarity">
    <text evidence="1">Belongs to the short-chain dehydrogenases/reductases (SDR) family.</text>
</comment>
<dbReference type="PANTHER" id="PTHR45024:SF2">
    <property type="entry name" value="SCP2 DOMAIN-CONTAINING PROTEIN"/>
    <property type="match status" value="1"/>
</dbReference>
<dbReference type="PRINTS" id="PR00081">
    <property type="entry name" value="GDHRDH"/>
</dbReference>
<organism evidence="5 6">
    <name type="scientific">Streptomyces antimycoticus</name>
    <dbReference type="NCBI Taxonomy" id="68175"/>
    <lineage>
        <taxon>Bacteria</taxon>
        <taxon>Bacillati</taxon>
        <taxon>Actinomycetota</taxon>
        <taxon>Actinomycetes</taxon>
        <taxon>Kitasatosporales</taxon>
        <taxon>Streptomycetaceae</taxon>
        <taxon>Streptomyces</taxon>
        <taxon>Streptomyces violaceusniger group</taxon>
    </lineage>
</organism>
<protein>
    <submittedName>
        <fullName evidence="5">Dehydrogenase</fullName>
    </submittedName>
</protein>
<dbReference type="Gene3D" id="3.40.50.720">
    <property type="entry name" value="NAD(P)-binding Rossmann-like Domain"/>
    <property type="match status" value="1"/>
</dbReference>
<evidence type="ECO:0000313" key="6">
    <source>
        <dbReference type="Proteomes" id="UP000463951"/>
    </source>
</evidence>
<dbReference type="FunFam" id="3.40.50.720:FF:000173">
    <property type="entry name" value="3-oxoacyl-[acyl-carrier protein] reductase"/>
    <property type="match status" value="1"/>
</dbReference>
<dbReference type="PANTHER" id="PTHR45024">
    <property type="entry name" value="DEHYDROGENASES, SHORT CHAIN"/>
    <property type="match status" value="1"/>
</dbReference>
<dbReference type="InterPro" id="IPR002347">
    <property type="entry name" value="SDR_fam"/>
</dbReference>
<reference evidence="5 6" key="1">
    <citation type="journal article" date="2020" name="Int. J. Syst. Evol. Microbiol.">
        <title>Reclassification of Streptomyces castelarensis and Streptomyces sporoclivatus as later heterotypic synonyms of Streptomyces antimycoticus.</title>
        <authorList>
            <person name="Komaki H."/>
            <person name="Tamura T."/>
        </authorList>
    </citation>
    <scope>NUCLEOTIDE SEQUENCE [LARGE SCALE GENOMIC DNA]</scope>
    <source>
        <strain evidence="5 6">NBRC 100767</strain>
    </source>
</reference>
<dbReference type="EMBL" id="AP019620">
    <property type="protein sequence ID" value="BBJ38005.1"/>
    <property type="molecule type" value="Genomic_DNA"/>
</dbReference>
<feature type="domain" description="Ketoreductase" evidence="4">
    <location>
        <begin position="32"/>
        <end position="215"/>
    </location>
</feature>
<gene>
    <name evidence="5" type="ORF">SSPO_007230</name>
</gene>